<dbReference type="InterPro" id="IPR010038">
    <property type="entry name" value="MoaD_arc-typ"/>
</dbReference>
<organism evidence="1 2">
    <name type="scientific">Effusibacillus lacus</name>
    <dbReference type="NCBI Taxonomy" id="1348429"/>
    <lineage>
        <taxon>Bacteria</taxon>
        <taxon>Bacillati</taxon>
        <taxon>Bacillota</taxon>
        <taxon>Bacilli</taxon>
        <taxon>Bacillales</taxon>
        <taxon>Alicyclobacillaceae</taxon>
        <taxon>Effusibacillus</taxon>
    </lineage>
</organism>
<dbReference type="Proteomes" id="UP000217785">
    <property type="component" value="Unassembled WGS sequence"/>
</dbReference>
<comment type="caution">
    <text evidence="1">The sequence shown here is derived from an EMBL/GenBank/DDBJ whole genome shotgun (WGS) entry which is preliminary data.</text>
</comment>
<accession>A0A292YJV6</accession>
<dbReference type="NCBIfam" id="TIGR01687">
    <property type="entry name" value="moaD_arch"/>
    <property type="match status" value="1"/>
</dbReference>
<sequence>MVVKVFATFREIVSGKEVLLDIREGQTIRELLTSLIDKYPAFRQELFDADERLRQHVHVFVNGKNIIHGNGLDTILSATDEVALIPPVGGG</sequence>
<dbReference type="InterPro" id="IPR016155">
    <property type="entry name" value="Mopterin_synth/thiamin_S_b"/>
</dbReference>
<dbReference type="Gene3D" id="3.10.20.30">
    <property type="match status" value="1"/>
</dbReference>
<keyword evidence="2" id="KW-1185">Reference proteome</keyword>
<dbReference type="PANTHER" id="PTHR38031:SF1">
    <property type="entry name" value="SULFUR CARRIER PROTEIN CYSO"/>
    <property type="match status" value="1"/>
</dbReference>
<dbReference type="NCBIfam" id="NF041918">
    <property type="entry name" value="SAMP1"/>
    <property type="match status" value="1"/>
</dbReference>
<dbReference type="EMBL" id="BDUF01000015">
    <property type="protein sequence ID" value="GAX89191.1"/>
    <property type="molecule type" value="Genomic_DNA"/>
</dbReference>
<dbReference type="InterPro" id="IPR054834">
    <property type="entry name" value="SAMP1_3"/>
</dbReference>
<dbReference type="AlphaFoldDB" id="A0A292YJV6"/>
<dbReference type="CDD" id="cd17505">
    <property type="entry name" value="Ubl_SAMP1_like"/>
    <property type="match status" value="1"/>
</dbReference>
<dbReference type="OrthoDB" id="2112016at2"/>
<gene>
    <name evidence="1" type="ORF">EFBL_0809</name>
</gene>
<dbReference type="PANTHER" id="PTHR38031">
    <property type="entry name" value="SULFUR CARRIER PROTEIN SLR0821-RELATED"/>
    <property type="match status" value="1"/>
</dbReference>
<evidence type="ECO:0000313" key="1">
    <source>
        <dbReference type="EMBL" id="GAX89191.1"/>
    </source>
</evidence>
<evidence type="ECO:0000313" key="2">
    <source>
        <dbReference type="Proteomes" id="UP000217785"/>
    </source>
</evidence>
<name>A0A292YJV6_9BACL</name>
<dbReference type="SUPFAM" id="SSF54285">
    <property type="entry name" value="MoaD/ThiS"/>
    <property type="match status" value="1"/>
</dbReference>
<dbReference type="RefSeq" id="WP_096180881.1">
    <property type="nucleotide sequence ID" value="NZ_BDUF01000015.1"/>
</dbReference>
<reference evidence="2" key="1">
    <citation type="submission" date="2017-07" db="EMBL/GenBank/DDBJ databases">
        <title>Draft genome sequence of Effusibacillus lacus strain skLN1.</title>
        <authorList>
            <person name="Watanabe M."/>
            <person name="Kojima H."/>
            <person name="Fukui M."/>
        </authorList>
    </citation>
    <scope>NUCLEOTIDE SEQUENCE [LARGE SCALE GENOMIC DNA]</scope>
    <source>
        <strain evidence="2">skLN1</strain>
    </source>
</reference>
<protein>
    <submittedName>
        <fullName evidence="1">Molybdopterin synthase sulfur carrier subunit</fullName>
    </submittedName>
</protein>
<dbReference type="Pfam" id="PF02597">
    <property type="entry name" value="ThiS"/>
    <property type="match status" value="1"/>
</dbReference>
<dbReference type="InterPro" id="IPR012675">
    <property type="entry name" value="Beta-grasp_dom_sf"/>
</dbReference>
<proteinExistence type="predicted"/>
<dbReference type="InterPro" id="IPR052045">
    <property type="entry name" value="Sulfur_Carrier/Prot_Modifier"/>
</dbReference>
<dbReference type="InterPro" id="IPR003749">
    <property type="entry name" value="ThiS/MoaD-like"/>
</dbReference>